<gene>
    <name evidence="5" type="ORF">HJC23_002113</name>
</gene>
<comment type="caution">
    <text evidence="5">The sequence shown here is derived from an EMBL/GenBank/DDBJ whole genome shotgun (WGS) entry which is preliminary data.</text>
</comment>
<accession>A0ABD3Q2V4</accession>
<feature type="binding site" evidence="3">
    <location>
        <position position="274"/>
    </location>
    <ligand>
        <name>3'-phosphoadenylyl sulfate</name>
        <dbReference type="ChEBI" id="CHEBI:58339"/>
    </ligand>
</feature>
<reference evidence="5 6" key="1">
    <citation type="journal article" date="2020" name="G3 (Bethesda)">
        <title>Improved Reference Genome for Cyclotella cryptica CCMP332, a Model for Cell Wall Morphogenesis, Salinity Adaptation, and Lipid Production in Diatoms (Bacillariophyta).</title>
        <authorList>
            <person name="Roberts W.R."/>
            <person name="Downey K.M."/>
            <person name="Ruck E.C."/>
            <person name="Traller J.C."/>
            <person name="Alverson A.J."/>
        </authorList>
    </citation>
    <scope>NUCLEOTIDE SEQUENCE [LARGE SCALE GENOMIC DNA]</scope>
    <source>
        <strain evidence="5 6">CCMP332</strain>
    </source>
</reference>
<organism evidence="5 6">
    <name type="scientific">Cyclotella cryptica</name>
    <dbReference type="NCBI Taxonomy" id="29204"/>
    <lineage>
        <taxon>Eukaryota</taxon>
        <taxon>Sar</taxon>
        <taxon>Stramenopiles</taxon>
        <taxon>Ochrophyta</taxon>
        <taxon>Bacillariophyta</taxon>
        <taxon>Coscinodiscophyceae</taxon>
        <taxon>Thalassiosirophycidae</taxon>
        <taxon>Stephanodiscales</taxon>
        <taxon>Stephanodiscaceae</taxon>
        <taxon>Cyclotella</taxon>
    </lineage>
</organism>
<keyword evidence="4" id="KW-1133">Transmembrane helix</keyword>
<feature type="binding site" evidence="3">
    <location>
        <position position="266"/>
    </location>
    <ligand>
        <name>3'-phosphoadenylyl sulfate</name>
        <dbReference type="ChEBI" id="CHEBI:58339"/>
    </ligand>
</feature>
<dbReference type="PANTHER" id="PTHR10605">
    <property type="entry name" value="HEPARAN SULFATE SULFOTRANSFERASE"/>
    <property type="match status" value="1"/>
</dbReference>
<dbReference type="EMBL" id="JABMIG020000086">
    <property type="protein sequence ID" value="KAL3793866.1"/>
    <property type="molecule type" value="Genomic_DNA"/>
</dbReference>
<keyword evidence="1" id="KW-0808">Transferase</keyword>
<dbReference type="InterPro" id="IPR037359">
    <property type="entry name" value="NST/OST"/>
</dbReference>
<evidence type="ECO:0000313" key="6">
    <source>
        <dbReference type="Proteomes" id="UP001516023"/>
    </source>
</evidence>
<evidence type="ECO:0000256" key="2">
    <source>
        <dbReference type="PIRSR" id="PIRSR637359-1"/>
    </source>
</evidence>
<feature type="active site" description="For sulfotransferase activity" evidence="2">
    <location>
        <position position="152"/>
    </location>
</feature>
<name>A0ABD3Q2V4_9STRA</name>
<evidence type="ECO:0008006" key="7">
    <source>
        <dbReference type="Google" id="ProtNLM"/>
    </source>
</evidence>
<protein>
    <recommendedName>
        <fullName evidence="7">Sulfotransferase domain-containing protein</fullName>
    </recommendedName>
</protein>
<dbReference type="Gene3D" id="3.40.50.300">
    <property type="entry name" value="P-loop containing nucleotide triphosphate hydrolases"/>
    <property type="match status" value="1"/>
</dbReference>
<evidence type="ECO:0000256" key="4">
    <source>
        <dbReference type="SAM" id="Phobius"/>
    </source>
</evidence>
<dbReference type="PANTHER" id="PTHR10605:SF56">
    <property type="entry name" value="BIFUNCTIONAL HEPARAN SULFATE N-DEACETYLASE_N-SULFOTRANSFERASE"/>
    <property type="match status" value="1"/>
</dbReference>
<dbReference type="SUPFAM" id="SSF52540">
    <property type="entry name" value="P-loop containing nucleoside triphosphate hydrolases"/>
    <property type="match status" value="1"/>
</dbReference>
<proteinExistence type="predicted"/>
<dbReference type="InterPro" id="IPR027417">
    <property type="entry name" value="P-loop_NTPase"/>
</dbReference>
<keyword evidence="6" id="KW-1185">Reference proteome</keyword>
<keyword evidence="4" id="KW-0472">Membrane</keyword>
<evidence type="ECO:0000256" key="3">
    <source>
        <dbReference type="PIRSR" id="PIRSR637359-2"/>
    </source>
</evidence>
<dbReference type="AlphaFoldDB" id="A0ABD3Q2V4"/>
<dbReference type="GO" id="GO:0016740">
    <property type="term" value="F:transferase activity"/>
    <property type="evidence" value="ECO:0007669"/>
    <property type="project" value="UniProtKB-KW"/>
</dbReference>
<keyword evidence="4" id="KW-0812">Transmembrane</keyword>
<evidence type="ECO:0000256" key="1">
    <source>
        <dbReference type="ARBA" id="ARBA00022679"/>
    </source>
</evidence>
<evidence type="ECO:0000313" key="5">
    <source>
        <dbReference type="EMBL" id="KAL3793866.1"/>
    </source>
</evidence>
<sequence>MSSHHSCRIVVDTPRVKDKSTQKTVFTGDESALLIEASLDHRRNKVVLVMIGLSAYSIAATGCLARLALPSPVSFSSVDKPKSFDPSVSRVRKIHTRNGQKTRIFKSQIQQLKQPKYFNQEYTCDAQDAAEYLPETDLIRRSLHGIIIGSMKGGTQALHTNLLTHPKILSSGMHHGELHFFNRLYKDRRPNNGKVYRQNIRDAFARVIANRGSYYSQRNGMKDIASQQNKHKVGIHSAPIYLFSGRKIVARMLCAAPWVKATAILRNPIDRAFSQYHFIYSSIRKKGKHKPSFDQFILDDITLLKETGVLLDWNTTSFNSYAGSEEEFQAWEQYLHYAKANGPVGRGLYSIQLEILLDEFKKYNKSRDDLLVLQSESSKEYPQETYHQAIQFLGREARTVRKHRHVFAKDHHATKYLDDAGISEGTKKMLYELYQPYNERLYNLLGTDEWTGVWDE</sequence>
<dbReference type="Proteomes" id="UP001516023">
    <property type="component" value="Unassembled WGS sequence"/>
</dbReference>
<feature type="transmembrane region" description="Helical" evidence="4">
    <location>
        <begin position="46"/>
        <end position="69"/>
    </location>
</feature>